<evidence type="ECO:0000313" key="4">
    <source>
        <dbReference type="EMBL" id="MBE9077904.1"/>
    </source>
</evidence>
<dbReference type="PROSITE" id="PS51201">
    <property type="entry name" value="RCK_N"/>
    <property type="match status" value="1"/>
</dbReference>
<accession>A0A8J7ANW3</accession>
<dbReference type="InterPro" id="IPR050721">
    <property type="entry name" value="Trk_Ktr_HKT_K-transport"/>
</dbReference>
<dbReference type="Pfam" id="PF02254">
    <property type="entry name" value="TrkA_N"/>
    <property type="match status" value="1"/>
</dbReference>
<dbReference type="PANTHER" id="PTHR43833">
    <property type="entry name" value="POTASSIUM CHANNEL PROTEIN 2-RELATED-RELATED"/>
    <property type="match status" value="1"/>
</dbReference>
<proteinExistence type="predicted"/>
<sequence length="142" mass="15452">MYLIVVGAGQEGRNLIDIAIQQGHRVSLIEPVAENARTVLQNHDVQVFNASIATGKILEEAEVKKADALIATTHDDAANLMAMFLGQDYGVKKLVSLINDSSHQHLFERLGVKVLPDAAAIVAQQLFDFCLEDRKNGTQGQS</sequence>
<dbReference type="InterPro" id="IPR003148">
    <property type="entry name" value="RCK_N"/>
</dbReference>
<dbReference type="InterPro" id="IPR036291">
    <property type="entry name" value="NAD(P)-bd_dom_sf"/>
</dbReference>
<organism evidence="4 5">
    <name type="scientific">Vasconcelosia minhoensis LEGE 07310</name>
    <dbReference type="NCBI Taxonomy" id="915328"/>
    <lineage>
        <taxon>Bacteria</taxon>
        <taxon>Bacillati</taxon>
        <taxon>Cyanobacteriota</taxon>
        <taxon>Cyanophyceae</taxon>
        <taxon>Nodosilineales</taxon>
        <taxon>Cymatolegaceae</taxon>
        <taxon>Vasconcelosia</taxon>
        <taxon>Vasconcelosia minhoensis</taxon>
    </lineage>
</organism>
<feature type="domain" description="RCK N-terminal" evidence="3">
    <location>
        <begin position="1"/>
        <end position="122"/>
    </location>
</feature>
<reference evidence="4" key="1">
    <citation type="submission" date="2020-10" db="EMBL/GenBank/DDBJ databases">
        <authorList>
            <person name="Castelo-Branco R."/>
            <person name="Eusebio N."/>
            <person name="Adriana R."/>
            <person name="Vieira A."/>
            <person name="Brugerolle De Fraissinette N."/>
            <person name="Rezende De Castro R."/>
            <person name="Schneider M.P."/>
            <person name="Vasconcelos V."/>
            <person name="Leao P.N."/>
        </authorList>
    </citation>
    <scope>NUCLEOTIDE SEQUENCE</scope>
    <source>
        <strain evidence="4">LEGE 07310</strain>
    </source>
</reference>
<evidence type="ECO:0000256" key="2">
    <source>
        <dbReference type="ARBA" id="ARBA00023065"/>
    </source>
</evidence>
<gene>
    <name evidence="4" type="ORF">IQ241_11470</name>
</gene>
<evidence type="ECO:0000259" key="3">
    <source>
        <dbReference type="PROSITE" id="PS51201"/>
    </source>
</evidence>
<dbReference type="Gene3D" id="3.40.50.720">
    <property type="entry name" value="NAD(P)-binding Rossmann-like Domain"/>
    <property type="match status" value="1"/>
</dbReference>
<keyword evidence="1" id="KW-0813">Transport</keyword>
<dbReference type="AlphaFoldDB" id="A0A8J7ANW3"/>
<keyword evidence="5" id="KW-1185">Reference proteome</keyword>
<dbReference type="EMBL" id="JADEXG010000023">
    <property type="protein sequence ID" value="MBE9077904.1"/>
    <property type="molecule type" value="Genomic_DNA"/>
</dbReference>
<comment type="caution">
    <text evidence="4">The sequence shown here is derived from an EMBL/GenBank/DDBJ whole genome shotgun (WGS) entry which is preliminary data.</text>
</comment>
<dbReference type="PANTHER" id="PTHR43833:SF5">
    <property type="entry name" value="TRK SYSTEM POTASSIUM UPTAKE PROTEIN TRKA"/>
    <property type="match status" value="1"/>
</dbReference>
<protein>
    <submittedName>
        <fullName evidence="4">TrkA family potassium uptake protein</fullName>
    </submittedName>
</protein>
<name>A0A8J7ANW3_9CYAN</name>
<keyword evidence="2" id="KW-0406">Ion transport</keyword>
<evidence type="ECO:0000313" key="5">
    <source>
        <dbReference type="Proteomes" id="UP000636505"/>
    </source>
</evidence>
<dbReference type="RefSeq" id="WP_193907184.1">
    <property type="nucleotide sequence ID" value="NZ_JADEXG010000023.1"/>
</dbReference>
<dbReference type="GO" id="GO:0006813">
    <property type="term" value="P:potassium ion transport"/>
    <property type="evidence" value="ECO:0007669"/>
    <property type="project" value="InterPro"/>
</dbReference>
<dbReference type="Proteomes" id="UP000636505">
    <property type="component" value="Unassembled WGS sequence"/>
</dbReference>
<dbReference type="SUPFAM" id="SSF51735">
    <property type="entry name" value="NAD(P)-binding Rossmann-fold domains"/>
    <property type="match status" value="1"/>
</dbReference>
<evidence type="ECO:0000256" key="1">
    <source>
        <dbReference type="ARBA" id="ARBA00022448"/>
    </source>
</evidence>